<dbReference type="STRING" id="381665.SAMN05216554_1627"/>
<evidence type="ECO:0000313" key="4">
    <source>
        <dbReference type="Proteomes" id="UP000198891"/>
    </source>
</evidence>
<keyword evidence="4" id="KW-1185">Reference proteome</keyword>
<dbReference type="SUPFAM" id="SSF117916">
    <property type="entry name" value="Fe-S cluster assembly (FSCA) domain-like"/>
    <property type="match status" value="1"/>
</dbReference>
<feature type="domain" description="MIP18 family-like" evidence="1">
    <location>
        <begin position="42"/>
        <end position="116"/>
    </location>
</feature>
<evidence type="ECO:0000313" key="3">
    <source>
        <dbReference type="EMBL" id="SDY81964.1"/>
    </source>
</evidence>
<organism evidence="3 4">
    <name type="scientific">Herbiconiux ginsengi</name>
    <dbReference type="NCBI Taxonomy" id="381665"/>
    <lineage>
        <taxon>Bacteria</taxon>
        <taxon>Bacillati</taxon>
        <taxon>Actinomycetota</taxon>
        <taxon>Actinomycetes</taxon>
        <taxon>Micrococcales</taxon>
        <taxon>Microbacteriaceae</taxon>
        <taxon>Herbiconiux</taxon>
    </lineage>
</organism>
<dbReference type="PANTHER" id="PTHR42831">
    <property type="entry name" value="FE-S PROTEIN MATURATION AUXILIARY FACTOR YITW"/>
    <property type="match status" value="1"/>
</dbReference>
<evidence type="ECO:0000259" key="2">
    <source>
        <dbReference type="Pfam" id="PF23451"/>
    </source>
</evidence>
<dbReference type="InterPro" id="IPR034904">
    <property type="entry name" value="FSCA_dom_sf"/>
</dbReference>
<dbReference type="InterPro" id="IPR002744">
    <property type="entry name" value="MIP18-like"/>
</dbReference>
<dbReference type="InterPro" id="IPR052339">
    <property type="entry name" value="Fe-S_Maturation_MIP18"/>
</dbReference>
<dbReference type="Proteomes" id="UP000198891">
    <property type="component" value="Unassembled WGS sequence"/>
</dbReference>
<sequence length="198" mass="21269">MTSASTLGETRGHGGVERGHIVHADAVLERQARPRPLNEAERAIWDLAATVVDPEVPVLTIEDLGVLRGVTFATASGSVTVEITPTYSGCPAVDAMRDDIVGVLHGNGYDDVSVKVVLAPAWTTDWLSDEGRTKLEEYGIAAPGPRRGGGTVSLGLGIRCPRCGSMHTRQLSRFGSTSCKALYVCQRCQEPFDHFKEH</sequence>
<dbReference type="NCBIfam" id="TIGR02159">
    <property type="entry name" value="PA_CoA_Oxy4"/>
    <property type="match status" value="1"/>
</dbReference>
<accession>A0A1H3MZM5</accession>
<dbReference type="InterPro" id="IPR011883">
    <property type="entry name" value="PaaD-like"/>
</dbReference>
<protein>
    <submittedName>
        <fullName evidence="3">Ring-1,2-phenylacetyl-CoA epoxidase subunit PaaD</fullName>
    </submittedName>
</protein>
<dbReference type="Gene3D" id="3.30.300.130">
    <property type="entry name" value="Fe-S cluster assembly (FSCA)"/>
    <property type="match status" value="1"/>
</dbReference>
<evidence type="ECO:0000259" key="1">
    <source>
        <dbReference type="Pfam" id="PF01883"/>
    </source>
</evidence>
<dbReference type="AlphaFoldDB" id="A0A1H3MZM5"/>
<reference evidence="3 4" key="1">
    <citation type="submission" date="2016-10" db="EMBL/GenBank/DDBJ databases">
        <authorList>
            <person name="de Groot N.N."/>
        </authorList>
    </citation>
    <scope>NUCLEOTIDE SEQUENCE [LARGE SCALE GENOMIC DNA]</scope>
    <source>
        <strain evidence="3 4">CGMCC 4.3491</strain>
    </source>
</reference>
<dbReference type="PANTHER" id="PTHR42831:SF3">
    <property type="entry name" value="1,2-PHENYLACETYL-COA EPOXIDASE, SUBUNIT D-RELATED"/>
    <property type="match status" value="1"/>
</dbReference>
<feature type="domain" description="PaaD zinc beta ribbon" evidence="2">
    <location>
        <begin position="157"/>
        <end position="196"/>
    </location>
</feature>
<dbReference type="Pfam" id="PF01883">
    <property type="entry name" value="FeS_assembly_P"/>
    <property type="match status" value="1"/>
</dbReference>
<dbReference type="EMBL" id="FNPZ01000001">
    <property type="protein sequence ID" value="SDY81964.1"/>
    <property type="molecule type" value="Genomic_DNA"/>
</dbReference>
<dbReference type="Pfam" id="PF23451">
    <property type="entry name" value="Zn_ribbon_PaaD"/>
    <property type="match status" value="1"/>
</dbReference>
<dbReference type="InterPro" id="IPR056572">
    <property type="entry name" value="Zn_ribbon_PaaD"/>
</dbReference>
<gene>
    <name evidence="3" type="ORF">SAMN05216554_1627</name>
</gene>
<proteinExistence type="predicted"/>
<name>A0A1H3MZM5_9MICO</name>